<accession>A0A1J4KQQ1</accession>
<dbReference type="RefSeq" id="XP_068364925.1">
    <property type="nucleotide sequence ID" value="XM_068500324.1"/>
</dbReference>
<sequence length="535" mass="60679">MIEQILGTNYRLKKRIGGGSFGEIYQGETIHTKRPIAIKLEKLSAPIPQLEAESKLYAIFSGGPGIPQVRWFGSNQTHRALVMELLGQSLEEKLDSCHRPMSLKNVLMLADQMLCSIEFIHNKNFIHRDIKSDNFVMGTGDNESILYIIDYGLAKKYRDTSTLFHIPYSEGRSLTGTARYASVGALRGCEQSRRDDLESLAYVLIYLMKGSLPWMGLDIPSRNDKYNKILELKSSYTVDELCKGLPSEFVQFLFMVKRLGFTERPNYSRYRRLFRSLFIKSGFVYDSVYDWTKKLHKKTFHQTNLSSTSKLTSHAPKHLNSKDKLKKRKNGIRNIEIENCQEPSPLSPLNTFQNPEFSSIQKKVQQNAIKNSRHRFLIDKKISSNAATGKCSLMTLPSNIEITENPEIIIETPTQSKTRCKIQKKKNHENKQIINTKKETEGGDAQENESSFSAKTLSSSISASSTKKSISSSEKGANENQLFSANSYSSSSTDSFFDSCPSTRRLSIKGGNIKSQSKFKDTIFLEKNLSVPYFF</sequence>
<keyword evidence="8" id="KW-1185">Reference proteome</keyword>
<dbReference type="EC" id="2.7.11.1" evidence="1"/>
<dbReference type="InterPro" id="IPR000719">
    <property type="entry name" value="Prot_kinase_dom"/>
</dbReference>
<evidence type="ECO:0000259" key="6">
    <source>
        <dbReference type="PROSITE" id="PS50011"/>
    </source>
</evidence>
<name>A0A1J4KQQ1_9EUKA</name>
<dbReference type="PANTHER" id="PTHR11909">
    <property type="entry name" value="CASEIN KINASE-RELATED"/>
    <property type="match status" value="1"/>
</dbReference>
<feature type="binding site" evidence="4">
    <location>
        <position position="39"/>
    </location>
    <ligand>
        <name>ATP</name>
        <dbReference type="ChEBI" id="CHEBI:30616"/>
    </ligand>
</feature>
<gene>
    <name evidence="7" type="ORF">TRFO_18687</name>
</gene>
<dbReference type="CDD" id="cd14016">
    <property type="entry name" value="STKc_CK1"/>
    <property type="match status" value="1"/>
</dbReference>
<evidence type="ECO:0000256" key="1">
    <source>
        <dbReference type="ARBA" id="ARBA00012513"/>
    </source>
</evidence>
<evidence type="ECO:0000256" key="5">
    <source>
        <dbReference type="SAM" id="MobiDB-lite"/>
    </source>
</evidence>
<organism evidence="7 8">
    <name type="scientific">Tritrichomonas foetus</name>
    <dbReference type="NCBI Taxonomy" id="1144522"/>
    <lineage>
        <taxon>Eukaryota</taxon>
        <taxon>Metamonada</taxon>
        <taxon>Parabasalia</taxon>
        <taxon>Tritrichomonadida</taxon>
        <taxon>Tritrichomonadidae</taxon>
        <taxon>Tritrichomonas</taxon>
    </lineage>
</organism>
<dbReference type="Gene3D" id="1.10.510.10">
    <property type="entry name" value="Transferase(Phosphotransferase) domain 1"/>
    <property type="match status" value="1"/>
</dbReference>
<feature type="region of interest" description="Disordered" evidence="5">
    <location>
        <begin position="415"/>
        <end position="453"/>
    </location>
</feature>
<evidence type="ECO:0000256" key="4">
    <source>
        <dbReference type="PROSITE-ProRule" id="PRU10141"/>
    </source>
</evidence>
<reference evidence="7" key="1">
    <citation type="submission" date="2016-10" db="EMBL/GenBank/DDBJ databases">
        <authorList>
            <person name="Benchimol M."/>
            <person name="Almeida L.G."/>
            <person name="Vasconcelos A.T."/>
            <person name="Perreira-Neves A."/>
            <person name="Rosa I.A."/>
            <person name="Tasca T."/>
            <person name="Bogo M.R."/>
            <person name="de Souza W."/>
        </authorList>
    </citation>
    <scope>NUCLEOTIDE SEQUENCE [LARGE SCALE GENOMIC DNA]</scope>
    <source>
        <strain evidence="7">K</strain>
    </source>
</reference>
<dbReference type="GO" id="GO:0004674">
    <property type="term" value="F:protein serine/threonine kinase activity"/>
    <property type="evidence" value="ECO:0007669"/>
    <property type="project" value="UniProtKB-EC"/>
</dbReference>
<keyword evidence="3 4" id="KW-0067">ATP-binding</keyword>
<dbReference type="GO" id="GO:0005524">
    <property type="term" value="F:ATP binding"/>
    <property type="evidence" value="ECO:0007669"/>
    <property type="project" value="UniProtKB-UniRule"/>
</dbReference>
<dbReference type="PROSITE" id="PS00107">
    <property type="entry name" value="PROTEIN_KINASE_ATP"/>
    <property type="match status" value="1"/>
</dbReference>
<evidence type="ECO:0000313" key="7">
    <source>
        <dbReference type="EMBL" id="OHT11789.1"/>
    </source>
</evidence>
<evidence type="ECO:0000256" key="2">
    <source>
        <dbReference type="ARBA" id="ARBA00022741"/>
    </source>
</evidence>
<dbReference type="InterPro" id="IPR017441">
    <property type="entry name" value="Protein_kinase_ATP_BS"/>
</dbReference>
<dbReference type="VEuPathDB" id="TrichDB:TRFO_18687"/>
<dbReference type="PROSITE" id="PS00108">
    <property type="entry name" value="PROTEIN_KINASE_ST"/>
    <property type="match status" value="1"/>
</dbReference>
<dbReference type="SUPFAM" id="SSF56112">
    <property type="entry name" value="Protein kinase-like (PK-like)"/>
    <property type="match status" value="1"/>
</dbReference>
<dbReference type="InterPro" id="IPR050235">
    <property type="entry name" value="CK1_Ser-Thr_kinase"/>
</dbReference>
<feature type="compositionally biased region" description="Basic residues" evidence="5">
    <location>
        <begin position="418"/>
        <end position="428"/>
    </location>
</feature>
<protein>
    <recommendedName>
        <fullName evidence="1">non-specific serine/threonine protein kinase</fullName>
        <ecNumber evidence="1">2.7.11.1</ecNumber>
    </recommendedName>
</protein>
<dbReference type="InterPro" id="IPR011009">
    <property type="entry name" value="Kinase-like_dom_sf"/>
</dbReference>
<dbReference type="EMBL" id="MLAK01000579">
    <property type="protein sequence ID" value="OHT11789.1"/>
    <property type="molecule type" value="Genomic_DNA"/>
</dbReference>
<proteinExistence type="predicted"/>
<keyword evidence="2 4" id="KW-0547">Nucleotide-binding</keyword>
<feature type="region of interest" description="Disordered" evidence="5">
    <location>
        <begin position="307"/>
        <end position="328"/>
    </location>
</feature>
<evidence type="ECO:0000256" key="3">
    <source>
        <dbReference type="ARBA" id="ARBA00022840"/>
    </source>
</evidence>
<evidence type="ECO:0000313" key="8">
    <source>
        <dbReference type="Proteomes" id="UP000179807"/>
    </source>
</evidence>
<dbReference type="Proteomes" id="UP000179807">
    <property type="component" value="Unassembled WGS sequence"/>
</dbReference>
<feature type="compositionally biased region" description="Basic residues" evidence="5">
    <location>
        <begin position="315"/>
        <end position="328"/>
    </location>
</feature>
<dbReference type="SMART" id="SM00220">
    <property type="entry name" value="S_TKc"/>
    <property type="match status" value="1"/>
</dbReference>
<dbReference type="InterPro" id="IPR008271">
    <property type="entry name" value="Ser/Thr_kinase_AS"/>
</dbReference>
<dbReference type="GeneID" id="94835028"/>
<dbReference type="PROSITE" id="PS50011">
    <property type="entry name" value="PROTEIN_KINASE_DOM"/>
    <property type="match status" value="1"/>
</dbReference>
<dbReference type="Pfam" id="PF00069">
    <property type="entry name" value="Pkinase"/>
    <property type="match status" value="1"/>
</dbReference>
<comment type="caution">
    <text evidence="7">The sequence shown here is derived from an EMBL/GenBank/DDBJ whole genome shotgun (WGS) entry which is preliminary data.</text>
</comment>
<dbReference type="AlphaFoldDB" id="A0A1J4KQQ1"/>
<feature type="domain" description="Protein kinase" evidence="6">
    <location>
        <begin position="10"/>
        <end position="279"/>
    </location>
</feature>
<dbReference type="FunFam" id="1.10.510.10:FF:000596">
    <property type="entry name" value="CK1 family protein kinase"/>
    <property type="match status" value="1"/>
</dbReference>